<evidence type="ECO:0000256" key="1">
    <source>
        <dbReference type="ARBA" id="ARBA00001913"/>
    </source>
</evidence>
<keyword evidence="3 6" id="KW-0732">Signal</keyword>
<dbReference type="InterPro" id="IPR006558">
    <property type="entry name" value="LamG-like"/>
</dbReference>
<name>A0A1M6HC37_9FLAO</name>
<evidence type="ECO:0000259" key="7">
    <source>
        <dbReference type="SMART" id="SM00560"/>
    </source>
</evidence>
<dbReference type="Pfam" id="PF13385">
    <property type="entry name" value="Laminin_G_3"/>
    <property type="match status" value="1"/>
</dbReference>
<evidence type="ECO:0000256" key="6">
    <source>
        <dbReference type="SAM" id="SignalP"/>
    </source>
</evidence>
<dbReference type="STRING" id="1178825.SAMN05216261_3116"/>
<evidence type="ECO:0000256" key="5">
    <source>
        <dbReference type="ARBA" id="ARBA00023157"/>
    </source>
</evidence>
<dbReference type="GO" id="GO:0005975">
    <property type="term" value="P:carbohydrate metabolic process"/>
    <property type="evidence" value="ECO:0007669"/>
    <property type="project" value="UniProtKB-ARBA"/>
</dbReference>
<dbReference type="GO" id="GO:0004553">
    <property type="term" value="F:hydrolase activity, hydrolyzing O-glycosyl compounds"/>
    <property type="evidence" value="ECO:0007669"/>
    <property type="project" value="UniProtKB-ARBA"/>
</dbReference>
<dbReference type="RefSeq" id="WP_143148165.1">
    <property type="nucleotide sequence ID" value="NZ_FQYK01000016.1"/>
</dbReference>
<dbReference type="OrthoDB" id="2582440at2"/>
<feature type="signal peptide" evidence="6">
    <location>
        <begin position="1"/>
        <end position="22"/>
    </location>
</feature>
<dbReference type="SUPFAM" id="SSF49899">
    <property type="entry name" value="Concanavalin A-like lectins/glucanases"/>
    <property type="match status" value="1"/>
</dbReference>
<dbReference type="eggNOG" id="COG1345">
    <property type="taxonomic scope" value="Bacteria"/>
</dbReference>
<dbReference type="SMART" id="SM00560">
    <property type="entry name" value="LamGL"/>
    <property type="match status" value="1"/>
</dbReference>
<reference evidence="8 9" key="1">
    <citation type="submission" date="2016-11" db="EMBL/GenBank/DDBJ databases">
        <authorList>
            <person name="Jaros S."/>
            <person name="Januszkiewicz K."/>
            <person name="Wedrychowicz H."/>
        </authorList>
    </citation>
    <scope>NUCLEOTIDE SEQUENCE [LARGE SCALE GENOMIC DNA]</scope>
    <source>
        <strain evidence="8 9">CGMCC 1.12213</strain>
    </source>
</reference>
<dbReference type="InterPro" id="IPR051360">
    <property type="entry name" value="Neuronal_Pentraxin_Related"/>
</dbReference>
<proteinExistence type="predicted"/>
<comment type="cofactor">
    <cofactor evidence="1">
        <name>Ca(2+)</name>
        <dbReference type="ChEBI" id="CHEBI:29108"/>
    </cofactor>
</comment>
<organism evidence="8 9">
    <name type="scientific">Algibacter luteus</name>
    <dbReference type="NCBI Taxonomy" id="1178825"/>
    <lineage>
        <taxon>Bacteria</taxon>
        <taxon>Pseudomonadati</taxon>
        <taxon>Bacteroidota</taxon>
        <taxon>Flavobacteriia</taxon>
        <taxon>Flavobacteriales</taxon>
        <taxon>Flavobacteriaceae</taxon>
        <taxon>Algibacter</taxon>
    </lineage>
</organism>
<dbReference type="AlphaFoldDB" id="A0A1M6HC37"/>
<keyword evidence="4" id="KW-0106">Calcium</keyword>
<evidence type="ECO:0000256" key="4">
    <source>
        <dbReference type="ARBA" id="ARBA00022837"/>
    </source>
</evidence>
<dbReference type="Proteomes" id="UP000184396">
    <property type="component" value="Unassembled WGS sequence"/>
</dbReference>
<sequence length="707" mass="76151">MKPTLRIGLTILCLLYAFITNGQTCSGITFNSPGVPSTCTYTYTGSGWEDSSGNPISAPSGNSAGQSICILANNADNFALIKGTLYVGPGATYSGSINGFNNGSTLIIEGDISFPNNTSFSSTNIYLDYSSTFTYPHDFSPGGSTAIHNKGDMYITGDLGISGSAMIVNFEDSFLEVQGDSGINNTLKNCGLFETYGSITGTGGSGLENYCSVYVHQNISLNGDFTNDGLIIIDGTLSVNGSIFYNNDTLVLTNLSLANDQIVGNDVDSLLIVKEHAELSSGASITGHLFLDMDDGGGFDVVCGSCVEEVDIVFAVNVPAATTDILENCGGNIEVSPFIERSTLDFDGVDDYLTTDKFIEGESEVTLMAWVKSDVGNITTMTIAGEDIGCSLFLQNGNIPSFAISTNGIVKNIVSASAINLDEWHHVAGTFSDVTGIMKIYVDGELENSFDTLSTGNPIQNSGLSNGKFEVGRLSKTTGDLEYFKGDIDEVRVFDTLLTDNQIQRIVYQEIENNSGNVKGTIINKDIVDITSGNTISWSNLIAYYPMSDIVSYQRTQDFSLSNRITKLRNITSIQDQTAPMPYETIADGSWTTQSTWLHGDVWDIENTSSNKDWSIVKIANDVTASHTIKNIGLIIDSDKSLTVQGDNQVENSWYLELNGTLDLEGDSQLIQTVNSDLVTSADGKILRRQEGTASPYWYNYWSSPVG</sequence>
<evidence type="ECO:0000256" key="2">
    <source>
        <dbReference type="ARBA" id="ARBA00022723"/>
    </source>
</evidence>
<feature type="non-terminal residue" evidence="8">
    <location>
        <position position="707"/>
    </location>
</feature>
<evidence type="ECO:0000256" key="3">
    <source>
        <dbReference type="ARBA" id="ARBA00022729"/>
    </source>
</evidence>
<gene>
    <name evidence="8" type="ORF">SAMN05216261_3116</name>
</gene>
<dbReference type="PANTHER" id="PTHR19277:SF125">
    <property type="entry name" value="B6"/>
    <property type="match status" value="1"/>
</dbReference>
<evidence type="ECO:0000313" key="9">
    <source>
        <dbReference type="Proteomes" id="UP000184396"/>
    </source>
</evidence>
<feature type="chain" id="PRO_5012070564" evidence="6">
    <location>
        <begin position="23"/>
        <end position="707"/>
    </location>
</feature>
<dbReference type="GO" id="GO:0030246">
    <property type="term" value="F:carbohydrate binding"/>
    <property type="evidence" value="ECO:0007669"/>
    <property type="project" value="UniProtKB-KW"/>
</dbReference>
<protein>
    <submittedName>
        <fullName evidence="8">Concanavalin A-like lectin/glucanases superfamily protein</fullName>
    </submittedName>
</protein>
<keyword evidence="8" id="KW-0430">Lectin</keyword>
<dbReference type="InterPro" id="IPR013320">
    <property type="entry name" value="ConA-like_dom_sf"/>
</dbReference>
<keyword evidence="9" id="KW-1185">Reference proteome</keyword>
<dbReference type="Gene3D" id="2.60.120.200">
    <property type="match status" value="1"/>
</dbReference>
<dbReference type="EMBL" id="FQYK01000016">
    <property type="protein sequence ID" value="SHJ19760.1"/>
    <property type="molecule type" value="Genomic_DNA"/>
</dbReference>
<keyword evidence="2" id="KW-0479">Metal-binding</keyword>
<feature type="domain" description="LamG-like jellyroll fold" evidence="7">
    <location>
        <begin position="363"/>
        <end position="501"/>
    </location>
</feature>
<dbReference type="GO" id="GO:0046872">
    <property type="term" value="F:metal ion binding"/>
    <property type="evidence" value="ECO:0007669"/>
    <property type="project" value="UniProtKB-KW"/>
</dbReference>
<keyword evidence="5" id="KW-1015">Disulfide bond</keyword>
<dbReference type="PANTHER" id="PTHR19277">
    <property type="entry name" value="PENTRAXIN"/>
    <property type="match status" value="1"/>
</dbReference>
<accession>A0A1M6HC37</accession>
<evidence type="ECO:0000313" key="8">
    <source>
        <dbReference type="EMBL" id="SHJ19760.1"/>
    </source>
</evidence>